<dbReference type="Proteomes" id="UP001432039">
    <property type="component" value="Chromosome"/>
</dbReference>
<dbReference type="InterPro" id="IPR001387">
    <property type="entry name" value="Cro/C1-type_HTH"/>
</dbReference>
<dbReference type="SMART" id="SM00530">
    <property type="entry name" value="HTH_XRE"/>
    <property type="match status" value="1"/>
</dbReference>
<sequence>MREGDRRVAARQGPTYLRVALGKEFQALRNEKGVTAEAVSVALGWSRPRVSRLETGEIPLPKLEDLHKLLDYLDVIDPDDRDTLVRMHKESLRKEPFTSYRNMLPSGMPMYLGLERDARGIRGYENINVHGLLQCESYARALMGSAKVVEERTTDAVETSVRLRMERKELLLAEGGPELHIILTENTLTRQIGTPAVMREQYAEIERLARLENVDVQIIPELGDEEMYRAAFNFTILDFPGLGSVVQSDSHRATTMWSKPSDLGQYQRQFQAMAKAAPGPSATPQILHNLEKLWK</sequence>
<feature type="domain" description="HTH cro/C1-type" evidence="1">
    <location>
        <begin position="25"/>
        <end position="81"/>
    </location>
</feature>
<reference evidence="2" key="1">
    <citation type="submission" date="2022-10" db="EMBL/GenBank/DDBJ databases">
        <title>The complete genomes of actinobacterial strains from the NBC collection.</title>
        <authorList>
            <person name="Joergensen T.S."/>
            <person name="Alvarez Arevalo M."/>
            <person name="Sterndorff E.B."/>
            <person name="Faurdal D."/>
            <person name="Vuksanovic O."/>
            <person name="Mourched A.-S."/>
            <person name="Charusanti P."/>
            <person name="Shaw S."/>
            <person name="Blin K."/>
            <person name="Weber T."/>
        </authorList>
    </citation>
    <scope>NUCLEOTIDE SEQUENCE</scope>
    <source>
        <strain evidence="2">NBC_00248</strain>
    </source>
</reference>
<keyword evidence="3" id="KW-1185">Reference proteome</keyword>
<dbReference type="Pfam" id="PF13560">
    <property type="entry name" value="HTH_31"/>
    <property type="match status" value="1"/>
</dbReference>
<organism evidence="2 3">
    <name type="scientific">Streptomyces virginiae</name>
    <name type="common">Streptomyces cinnamonensis</name>
    <dbReference type="NCBI Taxonomy" id="1961"/>
    <lineage>
        <taxon>Bacteria</taxon>
        <taxon>Bacillati</taxon>
        <taxon>Actinomycetota</taxon>
        <taxon>Actinomycetes</taxon>
        <taxon>Kitasatosporales</taxon>
        <taxon>Streptomycetaceae</taxon>
        <taxon>Streptomyces</taxon>
    </lineage>
</organism>
<dbReference type="PROSITE" id="PS50943">
    <property type="entry name" value="HTH_CROC1"/>
    <property type="match status" value="1"/>
</dbReference>
<dbReference type="RefSeq" id="WP_328965637.1">
    <property type="nucleotide sequence ID" value="NZ_CP108090.1"/>
</dbReference>
<dbReference type="InterPro" id="IPR043917">
    <property type="entry name" value="DUF5753"/>
</dbReference>
<name>A0ABZ1TPW2_STRVG</name>
<proteinExistence type="predicted"/>
<protein>
    <submittedName>
        <fullName evidence="2">Helix-turn-helix domain-containing protein</fullName>
    </submittedName>
</protein>
<evidence type="ECO:0000313" key="2">
    <source>
        <dbReference type="EMBL" id="WUQ17416.1"/>
    </source>
</evidence>
<dbReference type="CDD" id="cd00093">
    <property type="entry name" value="HTH_XRE"/>
    <property type="match status" value="1"/>
</dbReference>
<gene>
    <name evidence="2" type="ORF">OG517_41935</name>
</gene>
<evidence type="ECO:0000313" key="3">
    <source>
        <dbReference type="Proteomes" id="UP001432039"/>
    </source>
</evidence>
<dbReference type="Pfam" id="PF19054">
    <property type="entry name" value="DUF5753"/>
    <property type="match status" value="1"/>
</dbReference>
<dbReference type="InterPro" id="IPR010982">
    <property type="entry name" value="Lambda_DNA-bd_dom_sf"/>
</dbReference>
<dbReference type="SUPFAM" id="SSF47413">
    <property type="entry name" value="lambda repressor-like DNA-binding domains"/>
    <property type="match status" value="1"/>
</dbReference>
<accession>A0ABZ1TPW2</accession>
<evidence type="ECO:0000259" key="1">
    <source>
        <dbReference type="PROSITE" id="PS50943"/>
    </source>
</evidence>
<dbReference type="EMBL" id="CP108090">
    <property type="protein sequence ID" value="WUQ17416.1"/>
    <property type="molecule type" value="Genomic_DNA"/>
</dbReference>
<dbReference type="Gene3D" id="1.10.260.40">
    <property type="entry name" value="lambda repressor-like DNA-binding domains"/>
    <property type="match status" value="1"/>
</dbReference>